<protein>
    <submittedName>
        <fullName evidence="2">Unnamed protein product</fullName>
    </submittedName>
</protein>
<keyword evidence="3" id="KW-1185">Reference proteome</keyword>
<dbReference type="Proteomes" id="UP001165121">
    <property type="component" value="Unassembled WGS sequence"/>
</dbReference>
<dbReference type="AlphaFoldDB" id="A0A9W7D8C4"/>
<feature type="region of interest" description="Disordered" evidence="1">
    <location>
        <begin position="200"/>
        <end position="231"/>
    </location>
</feature>
<organism evidence="2 3">
    <name type="scientific">Phytophthora fragariaefolia</name>
    <dbReference type="NCBI Taxonomy" id="1490495"/>
    <lineage>
        <taxon>Eukaryota</taxon>
        <taxon>Sar</taxon>
        <taxon>Stramenopiles</taxon>
        <taxon>Oomycota</taxon>
        <taxon>Peronosporomycetes</taxon>
        <taxon>Peronosporales</taxon>
        <taxon>Peronosporaceae</taxon>
        <taxon>Phytophthora</taxon>
    </lineage>
</organism>
<sequence>MDAGVTLENDPSTGHAPHVAAKGTQCTFAANAANSAGKCTTWAGVSCSNVTNDWPTLLPRTSINPSDLYNSLAKLPGEVVVPLIKSQNSADDPRGGLQVTDGPTETICLPGRLTTEFRIRRRQPAESTHELWVRRTKDWIPMVVLNRSGRATRVLLNSVKTSLTWCPAHFPVLNWTPHGVLPPEGFIRLSSAKYRDWQALPSPDEDRAADAPLGGVSNSTDQGRRCSPPSS</sequence>
<gene>
    <name evidence="2" type="ORF">Pfra01_002813200</name>
</gene>
<evidence type="ECO:0000256" key="1">
    <source>
        <dbReference type="SAM" id="MobiDB-lite"/>
    </source>
</evidence>
<dbReference type="EMBL" id="BSXT01007872">
    <property type="protein sequence ID" value="GMF64325.1"/>
    <property type="molecule type" value="Genomic_DNA"/>
</dbReference>
<dbReference type="OrthoDB" id="114360at2759"/>
<reference evidence="2" key="1">
    <citation type="submission" date="2023-04" db="EMBL/GenBank/DDBJ databases">
        <title>Phytophthora fragariaefolia NBRC 109709.</title>
        <authorList>
            <person name="Ichikawa N."/>
            <person name="Sato H."/>
            <person name="Tonouchi N."/>
        </authorList>
    </citation>
    <scope>NUCLEOTIDE SEQUENCE</scope>
    <source>
        <strain evidence="2">NBRC 109709</strain>
    </source>
</reference>
<evidence type="ECO:0000313" key="3">
    <source>
        <dbReference type="Proteomes" id="UP001165121"/>
    </source>
</evidence>
<comment type="caution">
    <text evidence="2">The sequence shown here is derived from an EMBL/GenBank/DDBJ whole genome shotgun (WGS) entry which is preliminary data.</text>
</comment>
<evidence type="ECO:0000313" key="2">
    <source>
        <dbReference type="EMBL" id="GMF64325.1"/>
    </source>
</evidence>
<proteinExistence type="predicted"/>
<accession>A0A9W7D8C4</accession>
<name>A0A9W7D8C4_9STRA</name>